<keyword evidence="1" id="KW-0175">Coiled coil</keyword>
<gene>
    <name evidence="3" type="ORF">CC84DRAFT_1231261</name>
</gene>
<feature type="compositionally biased region" description="Pro residues" evidence="2">
    <location>
        <begin position="355"/>
        <end position="364"/>
    </location>
</feature>
<feature type="region of interest" description="Disordered" evidence="2">
    <location>
        <begin position="330"/>
        <end position="403"/>
    </location>
</feature>
<accession>A0A177BZ18</accession>
<feature type="compositionally biased region" description="Basic and acidic residues" evidence="2">
    <location>
        <begin position="794"/>
        <end position="811"/>
    </location>
</feature>
<feature type="compositionally biased region" description="Low complexity" evidence="2">
    <location>
        <begin position="172"/>
        <end position="186"/>
    </location>
</feature>
<feature type="compositionally biased region" description="Basic and acidic residues" evidence="2">
    <location>
        <begin position="372"/>
        <end position="389"/>
    </location>
</feature>
<feature type="coiled-coil region" evidence="1">
    <location>
        <begin position="929"/>
        <end position="963"/>
    </location>
</feature>
<dbReference type="Proteomes" id="UP000077069">
    <property type="component" value="Unassembled WGS sequence"/>
</dbReference>
<proteinExistence type="predicted"/>
<feature type="compositionally biased region" description="Polar residues" evidence="2">
    <location>
        <begin position="191"/>
        <end position="203"/>
    </location>
</feature>
<feature type="compositionally biased region" description="Pro residues" evidence="2">
    <location>
        <begin position="424"/>
        <end position="437"/>
    </location>
</feature>
<name>A0A177BZ18_9PLEO</name>
<feature type="region of interest" description="Disordered" evidence="2">
    <location>
        <begin position="172"/>
        <end position="246"/>
    </location>
</feature>
<sequence length="980" mass="110754">MALRTGPYFNSSRFIKGASIQHRPPKLPLFEHNSMPKPTFIKIDRHYRPVDEVPNWVTNSTVPSPVAGTKRRHEKIDDDHKTVESQPRKKHLKQEEWAILKYSKPLLCCIEFLVSWTPARLEMRRKEWERKVLMEEMEHLKDLQEQLKEHPHYIIVNGYRLNPADAGYVIGSPTASSSSNSSSESPITPPHTTEQGTHTSPSKSLDRPAGAPRSGPYYPGAPPPPSHDGEEDTPRPPKPSGGAGKSYIQTISSYYRTPTPTQPGVHRIDLPGGLTHVTGPPIHTQPVDMEGYKARLPLRDDLGRLVDKKGRLMNEQGLLVNAKGQLVDKKGRRIPKLSEDKLPDEPITGARRPPDQPPPPPKPLNKPQLVDEYGRFMDEQGRLMDEKGRLVNAKGQLVDERGYLVDEYGRIPAYLLGKEEPLPTKRPPTPKVSPPKPQATQYQAPSVEEDPEGSYTPKVSPKKQQTTYHQAPSFEEVPVRAPTPSDRLPPPQAPDNDNSTIVEASPQTPTPKFDEEEQLAAHDPHSPPDPSQLPQFQPQSPPQYRGQPPIHQTKSPRWEPQSPTPIAVRPLTPRPPFVENVEIGERDEFPATRPKRRPQGQLESPAFEPNSKQASTNPLSEVFKNLSALWPTIANPFSQMANAAAVSTADPTNFLDNIVVSPETLAGSNKPGRMPFVDEEEDEQQKKNKKDKSKEKPVEDRTPEEKFLALEEVYTPLPPRTRIIGTPRGRYGPRLAPELVRGEDLPRQKLGADKTFKTRRELCEHKATHDYWMSGAFGPAGSMGHDMRPVSISPEERKRLLRDRENERRPFPVDQSKLALERSRQEERQRVEREKKAKERAERLLTEGDFAEEMTQEEFEEQFDGNDSPAPGGVHKDEEKMTGEEYQQQLLDETIGDEAPDPNAPQTYADPNFQQTYTGNTADATPMTAEEYQRLLDQYALQQAQLNAEISQLEDMQRVYTDEEVEAMYDEQARREFEGF</sequence>
<evidence type="ECO:0000313" key="3">
    <source>
        <dbReference type="EMBL" id="OAF99938.1"/>
    </source>
</evidence>
<feature type="compositionally biased region" description="Basic and acidic residues" evidence="2">
    <location>
        <begin position="819"/>
        <end position="846"/>
    </location>
</feature>
<keyword evidence="4" id="KW-1185">Reference proteome</keyword>
<feature type="compositionally biased region" description="Polar residues" evidence="2">
    <location>
        <begin position="610"/>
        <end position="619"/>
    </location>
</feature>
<protein>
    <submittedName>
        <fullName evidence="3">Uncharacterized protein</fullName>
    </submittedName>
</protein>
<dbReference type="AlphaFoldDB" id="A0A177BZ18"/>
<feature type="compositionally biased region" description="Acidic residues" evidence="2">
    <location>
        <begin position="849"/>
        <end position="864"/>
    </location>
</feature>
<evidence type="ECO:0000313" key="4">
    <source>
        <dbReference type="Proteomes" id="UP000077069"/>
    </source>
</evidence>
<evidence type="ECO:0000256" key="1">
    <source>
        <dbReference type="SAM" id="Coils"/>
    </source>
</evidence>
<feature type="compositionally biased region" description="Low complexity" evidence="2">
    <location>
        <begin position="208"/>
        <end position="218"/>
    </location>
</feature>
<dbReference type="RefSeq" id="XP_018030304.1">
    <property type="nucleotide sequence ID" value="XM_018183718.1"/>
</dbReference>
<dbReference type="EMBL" id="KV441560">
    <property type="protein sequence ID" value="OAF99938.1"/>
    <property type="molecule type" value="Genomic_DNA"/>
</dbReference>
<dbReference type="OrthoDB" id="3937590at2759"/>
<feature type="region of interest" description="Disordered" evidence="2">
    <location>
        <begin position="662"/>
        <end position="743"/>
    </location>
</feature>
<feature type="compositionally biased region" description="Polar residues" evidence="2">
    <location>
        <begin position="912"/>
        <end position="923"/>
    </location>
</feature>
<dbReference type="InParanoid" id="A0A177BZ18"/>
<reference evidence="3 4" key="1">
    <citation type="submission" date="2016-05" db="EMBL/GenBank/DDBJ databases">
        <title>Comparative analysis of secretome profiles of manganese(II)-oxidizing ascomycete fungi.</title>
        <authorList>
            <consortium name="DOE Joint Genome Institute"/>
            <person name="Zeiner C.A."/>
            <person name="Purvine S.O."/>
            <person name="Zink E.M."/>
            <person name="Wu S."/>
            <person name="Pasa-Tolic L."/>
            <person name="Chaput D.L."/>
            <person name="Haridas S."/>
            <person name="Grigoriev I.V."/>
            <person name="Santelli C.M."/>
            <person name="Hansel C.M."/>
        </authorList>
    </citation>
    <scope>NUCLEOTIDE SEQUENCE [LARGE SCALE GENOMIC DNA]</scope>
    <source>
        <strain evidence="3 4">AP3s5-JAC2a</strain>
    </source>
</reference>
<organism evidence="3 4">
    <name type="scientific">Paraphaeosphaeria sporulosa</name>
    <dbReference type="NCBI Taxonomy" id="1460663"/>
    <lineage>
        <taxon>Eukaryota</taxon>
        <taxon>Fungi</taxon>
        <taxon>Dikarya</taxon>
        <taxon>Ascomycota</taxon>
        <taxon>Pezizomycotina</taxon>
        <taxon>Dothideomycetes</taxon>
        <taxon>Pleosporomycetidae</taxon>
        <taxon>Pleosporales</taxon>
        <taxon>Massarineae</taxon>
        <taxon>Didymosphaeriaceae</taxon>
        <taxon>Paraphaeosphaeria</taxon>
    </lineage>
</organism>
<feature type="coiled-coil region" evidence="1">
    <location>
        <begin position="123"/>
        <end position="150"/>
    </location>
</feature>
<dbReference type="GeneID" id="28767204"/>
<feature type="compositionally biased region" description="Basic and acidic residues" evidence="2">
    <location>
        <begin position="692"/>
        <end position="709"/>
    </location>
</feature>
<feature type="region of interest" description="Disordered" evidence="2">
    <location>
        <begin position="415"/>
        <end position="619"/>
    </location>
</feature>
<feature type="region of interest" description="Disordered" evidence="2">
    <location>
        <begin position="779"/>
        <end position="926"/>
    </location>
</feature>
<feature type="compositionally biased region" description="Basic and acidic residues" evidence="2">
    <location>
        <begin position="874"/>
        <end position="883"/>
    </location>
</feature>
<feature type="compositionally biased region" description="Polar residues" evidence="2">
    <location>
        <begin position="495"/>
        <end position="507"/>
    </location>
</feature>
<evidence type="ECO:0000256" key="2">
    <source>
        <dbReference type="SAM" id="MobiDB-lite"/>
    </source>
</evidence>
<feature type="region of interest" description="Disordered" evidence="2">
    <location>
        <begin position="59"/>
        <end position="79"/>
    </location>
</feature>